<evidence type="ECO:0000313" key="2">
    <source>
        <dbReference type="EMBL" id="SOC24104.1"/>
    </source>
</evidence>
<proteinExistence type="predicted"/>
<dbReference type="EMBL" id="OBMQ01000016">
    <property type="protein sequence ID" value="SOC24104.1"/>
    <property type="molecule type" value="Genomic_DNA"/>
</dbReference>
<keyword evidence="3" id="KW-1185">Reference proteome</keyword>
<accession>A0A285TMX7</accession>
<evidence type="ECO:0000259" key="1">
    <source>
        <dbReference type="Pfam" id="PF09983"/>
    </source>
</evidence>
<reference evidence="3" key="1">
    <citation type="submission" date="2017-08" db="EMBL/GenBank/DDBJ databases">
        <authorList>
            <person name="Varghese N."/>
            <person name="Submissions S."/>
        </authorList>
    </citation>
    <scope>NUCLEOTIDE SEQUENCE [LARGE SCALE GENOMIC DNA]</scope>
    <source>
        <strain evidence="3">JC22</strain>
    </source>
</reference>
<organism evidence="2 3">
    <name type="scientific">Ureibacillus xyleni</name>
    <dbReference type="NCBI Taxonomy" id="614648"/>
    <lineage>
        <taxon>Bacteria</taxon>
        <taxon>Bacillati</taxon>
        <taxon>Bacillota</taxon>
        <taxon>Bacilli</taxon>
        <taxon>Bacillales</taxon>
        <taxon>Caryophanaceae</taxon>
        <taxon>Ureibacillus</taxon>
    </lineage>
</organism>
<dbReference type="Gene3D" id="3.40.1360.10">
    <property type="match status" value="1"/>
</dbReference>
<dbReference type="GO" id="GO:0003677">
    <property type="term" value="F:DNA binding"/>
    <property type="evidence" value="ECO:0007669"/>
    <property type="project" value="InterPro"/>
</dbReference>
<sequence length="430" mass="50848">MTKIRTLTKQQRSILNRLIDKYEAKNGYGIEKKDSRRTMLTVNKKEYPDYFHVSDSAPRRELNMDAIELNCLGMVDLQWEEFSKGEILDKIILIEENLYNIYAILKRTPKIEKYNKIKYYIEEYRTKFPDIMQGFLDLIIEKTNHYQTLPGIIDIDDEKETIDALYGLARLLENGSEISKRSWSIFLYKDSKRWEVIEKKILHALKKYIFPEFQDWEDKDVLAEFGVINNPQLVTISGPITIKKNDRILDFSIDKFGVGIHPITFEKSDIVQIDVNSIVTIENKTSYYDYLNYLENENRKELVIYLGGYHNNDRRIILKKIYDYILGKHLDVTFFHWGDIDYGGFRIWSHLCNKTNIQFVPLFMDKNTFLKYLPDGKELEGKSYRSKLEALKDKSEFSPFYELIDLMLTHNKKIEQESIILNGGMAISFE</sequence>
<dbReference type="AlphaFoldDB" id="A0A285TMX7"/>
<dbReference type="Pfam" id="PF09983">
    <property type="entry name" value="JetD_C"/>
    <property type="match status" value="1"/>
</dbReference>
<dbReference type="InterPro" id="IPR024534">
    <property type="entry name" value="JetD_C"/>
</dbReference>
<feature type="domain" description="Wadjet protein JetD C-terminal" evidence="1">
    <location>
        <begin position="247"/>
        <end position="419"/>
    </location>
</feature>
<dbReference type="SUPFAM" id="SSF56726">
    <property type="entry name" value="DNA topoisomerase IV, alpha subunit"/>
    <property type="match status" value="1"/>
</dbReference>
<gene>
    <name evidence="2" type="ORF">SAMN05880501_11694</name>
</gene>
<dbReference type="InterPro" id="IPR036078">
    <property type="entry name" value="Spo11/TopoVI_A_sf"/>
</dbReference>
<protein>
    <submittedName>
        <fullName evidence="2">Uncharacterized protein DUF2220</fullName>
    </submittedName>
</protein>
<dbReference type="OrthoDB" id="186173at2"/>
<dbReference type="GO" id="GO:0005694">
    <property type="term" value="C:chromosome"/>
    <property type="evidence" value="ECO:0007669"/>
    <property type="project" value="InterPro"/>
</dbReference>
<dbReference type="Proteomes" id="UP000219636">
    <property type="component" value="Unassembled WGS sequence"/>
</dbReference>
<dbReference type="RefSeq" id="WP_097075027.1">
    <property type="nucleotide sequence ID" value="NZ_OBMQ01000016.1"/>
</dbReference>
<name>A0A285TMX7_9BACL</name>
<evidence type="ECO:0000313" key="3">
    <source>
        <dbReference type="Proteomes" id="UP000219636"/>
    </source>
</evidence>